<proteinExistence type="inferred from homology"/>
<dbReference type="InterPro" id="IPR003736">
    <property type="entry name" value="PAAI_dom"/>
</dbReference>
<protein>
    <submittedName>
        <fullName evidence="4">PaaI family thioesterase</fullName>
    </submittedName>
</protein>
<dbReference type="PANTHER" id="PTHR21660">
    <property type="entry name" value="THIOESTERASE SUPERFAMILY MEMBER-RELATED"/>
    <property type="match status" value="1"/>
</dbReference>
<reference evidence="4 5" key="1">
    <citation type="submission" date="2021-08" db="EMBL/GenBank/DDBJ databases">
        <title>Comparative Genomics Analysis of the Genus Qipengyuania Reveals Extensive Genetic Diversity and Metabolic Versatility, Including the Description of Fifteen Novel Species.</title>
        <authorList>
            <person name="Liu Y."/>
        </authorList>
    </citation>
    <scope>NUCLEOTIDE SEQUENCE [LARGE SCALE GENOMIC DNA]</scope>
    <source>
        <strain evidence="4 5">6D47A</strain>
    </source>
</reference>
<dbReference type="EMBL" id="JAIGNO010000003">
    <property type="protein sequence ID" value="MBX7482039.1"/>
    <property type="molecule type" value="Genomic_DNA"/>
</dbReference>
<dbReference type="SUPFAM" id="SSF54637">
    <property type="entry name" value="Thioesterase/thiol ester dehydrase-isomerase"/>
    <property type="match status" value="1"/>
</dbReference>
<keyword evidence="5" id="KW-1185">Reference proteome</keyword>
<accession>A0ABS7J824</accession>
<feature type="domain" description="Thioesterase" evidence="3">
    <location>
        <begin position="48"/>
        <end position="123"/>
    </location>
</feature>
<evidence type="ECO:0000256" key="2">
    <source>
        <dbReference type="ARBA" id="ARBA00022801"/>
    </source>
</evidence>
<dbReference type="NCBIfam" id="TIGR00369">
    <property type="entry name" value="unchar_dom_1"/>
    <property type="match status" value="1"/>
</dbReference>
<evidence type="ECO:0000259" key="3">
    <source>
        <dbReference type="Pfam" id="PF03061"/>
    </source>
</evidence>
<sequence length="140" mass="14749">MSIPTILDRFPTPPCAKLLGLDILEAERDGGRVKIAFTAKPEFRNAAGNVQGGFLSAMLDDCMGPAVLIATDARIYPSTIDLNVQYLAPAKPGRLIGKARVVQLGKTIGFVEAELADADGKTLARATASLRLSAIQKAVA</sequence>
<name>A0ABS7J824_9SPHN</name>
<keyword evidence="2" id="KW-0378">Hydrolase</keyword>
<comment type="similarity">
    <text evidence="1">Belongs to the thioesterase PaaI family.</text>
</comment>
<dbReference type="PANTHER" id="PTHR21660:SF1">
    <property type="entry name" value="ACYL-COENZYME A THIOESTERASE 13"/>
    <property type="match status" value="1"/>
</dbReference>
<dbReference type="InterPro" id="IPR006683">
    <property type="entry name" value="Thioestr_dom"/>
</dbReference>
<organism evidence="4 5">
    <name type="scientific">Qipengyuania qiaonensis</name>
    <dbReference type="NCBI Taxonomy" id="2867240"/>
    <lineage>
        <taxon>Bacteria</taxon>
        <taxon>Pseudomonadati</taxon>
        <taxon>Pseudomonadota</taxon>
        <taxon>Alphaproteobacteria</taxon>
        <taxon>Sphingomonadales</taxon>
        <taxon>Erythrobacteraceae</taxon>
        <taxon>Qipengyuania</taxon>
    </lineage>
</organism>
<gene>
    <name evidence="4" type="ORF">K3174_05815</name>
</gene>
<dbReference type="InterPro" id="IPR029069">
    <property type="entry name" value="HotDog_dom_sf"/>
</dbReference>
<dbReference type="Proteomes" id="UP000755104">
    <property type="component" value="Unassembled WGS sequence"/>
</dbReference>
<evidence type="ECO:0000256" key="1">
    <source>
        <dbReference type="ARBA" id="ARBA00008324"/>
    </source>
</evidence>
<dbReference type="CDD" id="cd03443">
    <property type="entry name" value="PaaI_thioesterase"/>
    <property type="match status" value="1"/>
</dbReference>
<dbReference type="InterPro" id="IPR039298">
    <property type="entry name" value="ACOT13"/>
</dbReference>
<evidence type="ECO:0000313" key="4">
    <source>
        <dbReference type="EMBL" id="MBX7482039.1"/>
    </source>
</evidence>
<evidence type="ECO:0000313" key="5">
    <source>
        <dbReference type="Proteomes" id="UP000755104"/>
    </source>
</evidence>
<dbReference type="Pfam" id="PF03061">
    <property type="entry name" value="4HBT"/>
    <property type="match status" value="1"/>
</dbReference>
<dbReference type="Gene3D" id="3.10.129.10">
    <property type="entry name" value="Hotdog Thioesterase"/>
    <property type="match status" value="1"/>
</dbReference>
<dbReference type="RefSeq" id="WP_221556718.1">
    <property type="nucleotide sequence ID" value="NZ_JAIGNO010000003.1"/>
</dbReference>
<comment type="caution">
    <text evidence="4">The sequence shown here is derived from an EMBL/GenBank/DDBJ whole genome shotgun (WGS) entry which is preliminary data.</text>
</comment>